<evidence type="ECO:0000313" key="1">
    <source>
        <dbReference type="EMBL" id="ORY53891.1"/>
    </source>
</evidence>
<dbReference type="EMBL" id="MCGO01000001">
    <property type="protein sequence ID" value="ORY53891.1"/>
    <property type="molecule type" value="Genomic_DNA"/>
</dbReference>
<dbReference type="Proteomes" id="UP000193642">
    <property type="component" value="Unassembled WGS sequence"/>
</dbReference>
<evidence type="ECO:0000313" key="2">
    <source>
        <dbReference type="Proteomes" id="UP000193642"/>
    </source>
</evidence>
<name>A0A1Y2D3M7_9FUNG</name>
<reference evidence="1 2" key="1">
    <citation type="submission" date="2016-07" db="EMBL/GenBank/DDBJ databases">
        <title>Pervasive Adenine N6-methylation of Active Genes in Fungi.</title>
        <authorList>
            <consortium name="DOE Joint Genome Institute"/>
            <person name="Mondo S.J."/>
            <person name="Dannebaum R.O."/>
            <person name="Kuo R.C."/>
            <person name="Labutti K."/>
            <person name="Haridas S."/>
            <person name="Kuo A."/>
            <person name="Salamov A."/>
            <person name="Ahrendt S.R."/>
            <person name="Lipzen A."/>
            <person name="Sullivan W."/>
            <person name="Andreopoulos W.B."/>
            <person name="Clum A."/>
            <person name="Lindquist E."/>
            <person name="Daum C."/>
            <person name="Ramamoorthy G.K."/>
            <person name="Gryganskyi A."/>
            <person name="Culley D."/>
            <person name="Magnuson J.K."/>
            <person name="James T.Y."/>
            <person name="O'Malley M.A."/>
            <person name="Stajich J.E."/>
            <person name="Spatafora J.W."/>
            <person name="Visel A."/>
            <person name="Grigoriev I.V."/>
        </authorList>
    </citation>
    <scope>NUCLEOTIDE SEQUENCE [LARGE SCALE GENOMIC DNA]</scope>
    <source>
        <strain evidence="1 2">JEL800</strain>
    </source>
</reference>
<keyword evidence="2" id="KW-1185">Reference proteome</keyword>
<accession>A0A1Y2D3M7</accession>
<organism evidence="1 2">
    <name type="scientific">Rhizoclosmatium globosum</name>
    <dbReference type="NCBI Taxonomy" id="329046"/>
    <lineage>
        <taxon>Eukaryota</taxon>
        <taxon>Fungi</taxon>
        <taxon>Fungi incertae sedis</taxon>
        <taxon>Chytridiomycota</taxon>
        <taxon>Chytridiomycota incertae sedis</taxon>
        <taxon>Chytridiomycetes</taxon>
        <taxon>Chytridiales</taxon>
        <taxon>Chytriomycetaceae</taxon>
        <taxon>Rhizoclosmatium</taxon>
    </lineage>
</organism>
<protein>
    <submittedName>
        <fullName evidence="1">Uncharacterized protein</fullName>
    </submittedName>
</protein>
<comment type="caution">
    <text evidence="1">The sequence shown here is derived from an EMBL/GenBank/DDBJ whole genome shotgun (WGS) entry which is preliminary data.</text>
</comment>
<gene>
    <name evidence="1" type="ORF">BCR33DRAFT_711235</name>
</gene>
<dbReference type="AlphaFoldDB" id="A0A1Y2D3M7"/>
<proteinExistence type="predicted"/>
<sequence>MTPEAFLNEVQLLFPPRQAGEAYAGFKRSLADYLSRHNIMGLSARRMFLRALKAFQRGPSGCSTLSYKVHISLCSAKESPQLVNKEEALVD</sequence>